<dbReference type="Proteomes" id="UP000255070">
    <property type="component" value="Unassembled WGS sequence"/>
</dbReference>
<protein>
    <submittedName>
        <fullName evidence="2">Uncharacterized protein</fullName>
    </submittedName>
</protein>
<gene>
    <name evidence="2" type="ORF">NCTC10698_02015</name>
</gene>
<dbReference type="EMBL" id="UFXL01000001">
    <property type="protein sequence ID" value="SUY77125.1"/>
    <property type="molecule type" value="Genomic_DNA"/>
</dbReference>
<sequence length="124" mass="13526">MIINLSPVRSDSRISVSVNGNAISINEEVFDFSPLQDGDTLPRQAINSPWFADDVKRIDGVLQVELVFPHGAYADEAARFPVPITVIQDGPVQLPDGGHDAPLPEFSGPVIETEPVEEESHEHD</sequence>
<keyword evidence="3" id="KW-1185">Reference proteome</keyword>
<accession>A0A8B4S4A1</accession>
<organism evidence="2 3">
    <name type="scientific">Comamonas testosteroni</name>
    <name type="common">Pseudomonas testosteroni</name>
    <dbReference type="NCBI Taxonomy" id="285"/>
    <lineage>
        <taxon>Bacteria</taxon>
        <taxon>Pseudomonadati</taxon>
        <taxon>Pseudomonadota</taxon>
        <taxon>Betaproteobacteria</taxon>
        <taxon>Burkholderiales</taxon>
        <taxon>Comamonadaceae</taxon>
        <taxon>Comamonas</taxon>
    </lineage>
</organism>
<evidence type="ECO:0000313" key="2">
    <source>
        <dbReference type="EMBL" id="SUY77125.1"/>
    </source>
</evidence>
<proteinExistence type="predicted"/>
<evidence type="ECO:0000313" key="3">
    <source>
        <dbReference type="Proteomes" id="UP000255070"/>
    </source>
</evidence>
<dbReference type="AlphaFoldDB" id="A0A8B4S4A1"/>
<comment type="caution">
    <text evidence="2">The sequence shown here is derived from an EMBL/GenBank/DDBJ whole genome shotgun (WGS) entry which is preliminary data.</text>
</comment>
<evidence type="ECO:0000256" key="1">
    <source>
        <dbReference type="SAM" id="MobiDB-lite"/>
    </source>
</evidence>
<name>A0A8B4S4A1_COMTE</name>
<feature type="region of interest" description="Disordered" evidence="1">
    <location>
        <begin position="91"/>
        <end position="124"/>
    </location>
</feature>
<reference evidence="2 3" key="1">
    <citation type="submission" date="2018-06" db="EMBL/GenBank/DDBJ databases">
        <authorList>
            <consortium name="Pathogen Informatics"/>
            <person name="Doyle S."/>
        </authorList>
    </citation>
    <scope>NUCLEOTIDE SEQUENCE [LARGE SCALE GENOMIC DNA]</scope>
    <source>
        <strain evidence="2 3">NCTC10698</strain>
    </source>
</reference>